<accession>A0A401WF08</accession>
<reference evidence="1 2" key="1">
    <citation type="submission" date="2018-11" db="EMBL/GenBank/DDBJ databases">
        <title>Whole genome sequence of Streptomyces paromomycinus NBRC 15454(T).</title>
        <authorList>
            <person name="Komaki H."/>
            <person name="Tamura T."/>
        </authorList>
    </citation>
    <scope>NUCLEOTIDE SEQUENCE [LARGE SCALE GENOMIC DNA]</scope>
    <source>
        <strain evidence="1 2">NBRC 15454</strain>
    </source>
</reference>
<proteinExistence type="predicted"/>
<sequence>MAAVQFLMALRTEGCRVREYRSWRTHHRNRQGPWEGVHGVMLHHTASFRFHGLRELCYESRPGLPGPLCHGVGTMG</sequence>
<evidence type="ECO:0000313" key="1">
    <source>
        <dbReference type="EMBL" id="GCD47923.1"/>
    </source>
</evidence>
<dbReference type="RefSeq" id="WP_246177839.1">
    <property type="nucleotide sequence ID" value="NZ_BHZD01000001.1"/>
</dbReference>
<dbReference type="EMBL" id="BHZD01000001">
    <property type="protein sequence ID" value="GCD47923.1"/>
    <property type="molecule type" value="Genomic_DNA"/>
</dbReference>
<dbReference type="AlphaFoldDB" id="A0A401WF08"/>
<protein>
    <submittedName>
        <fullName evidence="1">Peptidoglycan-binding protein</fullName>
    </submittedName>
</protein>
<gene>
    <name evidence="1" type="ORF">GKJPGBOP_07717</name>
</gene>
<name>A0A401WF08_STREY</name>
<organism evidence="1 2">
    <name type="scientific">Streptomyces paromomycinus</name>
    <name type="common">Streptomyces rimosus subsp. paromomycinus</name>
    <dbReference type="NCBI Taxonomy" id="92743"/>
    <lineage>
        <taxon>Bacteria</taxon>
        <taxon>Bacillati</taxon>
        <taxon>Actinomycetota</taxon>
        <taxon>Actinomycetes</taxon>
        <taxon>Kitasatosporales</taxon>
        <taxon>Streptomycetaceae</taxon>
        <taxon>Streptomyces</taxon>
    </lineage>
</organism>
<keyword evidence="2" id="KW-1185">Reference proteome</keyword>
<dbReference type="Proteomes" id="UP000286746">
    <property type="component" value="Unassembled WGS sequence"/>
</dbReference>
<evidence type="ECO:0000313" key="2">
    <source>
        <dbReference type="Proteomes" id="UP000286746"/>
    </source>
</evidence>
<comment type="caution">
    <text evidence="1">The sequence shown here is derived from an EMBL/GenBank/DDBJ whole genome shotgun (WGS) entry which is preliminary data.</text>
</comment>